<reference evidence="1" key="1">
    <citation type="submission" date="2023-08" db="EMBL/GenBank/DDBJ databases">
        <title>A de novo genome assembly of Solanum verrucosum Schlechtendal, a Mexican diploid species geographically isolated from the other diploid A-genome species in potato relatives.</title>
        <authorList>
            <person name="Hosaka K."/>
        </authorList>
    </citation>
    <scope>NUCLEOTIDE SEQUENCE</scope>
    <source>
        <tissue evidence="1">Young leaves</tissue>
    </source>
</reference>
<dbReference type="PANTHER" id="PTHR11439:SF467">
    <property type="entry name" value="INTEGRASE CATALYTIC DOMAIN-CONTAINING PROTEIN"/>
    <property type="match status" value="1"/>
</dbReference>
<dbReference type="Proteomes" id="UP001234989">
    <property type="component" value="Chromosome 4"/>
</dbReference>
<proteinExistence type="predicted"/>
<evidence type="ECO:0000313" key="2">
    <source>
        <dbReference type="Proteomes" id="UP001234989"/>
    </source>
</evidence>
<evidence type="ECO:0008006" key="3">
    <source>
        <dbReference type="Google" id="ProtNLM"/>
    </source>
</evidence>
<gene>
    <name evidence="1" type="ORF">MTR67_019470</name>
</gene>
<keyword evidence="2" id="KW-1185">Reference proteome</keyword>
<dbReference type="PANTHER" id="PTHR11439">
    <property type="entry name" value="GAG-POL-RELATED RETROTRANSPOSON"/>
    <property type="match status" value="1"/>
</dbReference>
<accession>A0AAF0QRW7</accession>
<dbReference type="AlphaFoldDB" id="A0AAF0QRW7"/>
<name>A0AAF0QRW7_SOLVR</name>
<dbReference type="CDD" id="cd09272">
    <property type="entry name" value="RNase_HI_RT_Ty1"/>
    <property type="match status" value="1"/>
</dbReference>
<organism evidence="1 2">
    <name type="scientific">Solanum verrucosum</name>
    <dbReference type="NCBI Taxonomy" id="315347"/>
    <lineage>
        <taxon>Eukaryota</taxon>
        <taxon>Viridiplantae</taxon>
        <taxon>Streptophyta</taxon>
        <taxon>Embryophyta</taxon>
        <taxon>Tracheophyta</taxon>
        <taxon>Spermatophyta</taxon>
        <taxon>Magnoliopsida</taxon>
        <taxon>eudicotyledons</taxon>
        <taxon>Gunneridae</taxon>
        <taxon>Pentapetalae</taxon>
        <taxon>asterids</taxon>
        <taxon>lamiids</taxon>
        <taxon>Solanales</taxon>
        <taxon>Solanaceae</taxon>
        <taxon>Solanoideae</taxon>
        <taxon>Solaneae</taxon>
        <taxon>Solanum</taxon>
    </lineage>
</organism>
<protein>
    <recommendedName>
        <fullName evidence="3">Gag-pol polyprotein</fullName>
    </recommendedName>
</protein>
<evidence type="ECO:0000313" key="1">
    <source>
        <dbReference type="EMBL" id="WMV26085.1"/>
    </source>
</evidence>
<dbReference type="EMBL" id="CP133615">
    <property type="protein sequence ID" value="WMV26085.1"/>
    <property type="molecule type" value="Genomic_DNA"/>
</dbReference>
<sequence>MAGDVNTRNSTSGYLITFAGGVVTWPSRLQKCVALSAIEAELIVAVEACKELIWMKRFLGELGCAQEVCALLQQLKCYSPWQ</sequence>